<dbReference type="InterPro" id="IPR000209">
    <property type="entry name" value="Peptidase_S8/S53_dom"/>
</dbReference>
<dbReference type="InterPro" id="IPR023828">
    <property type="entry name" value="Peptidase_S8_Ser-AS"/>
</dbReference>
<evidence type="ECO:0000313" key="8">
    <source>
        <dbReference type="Proteomes" id="UP000886787"/>
    </source>
</evidence>
<dbReference type="Pfam" id="PF00082">
    <property type="entry name" value="Peptidase_S8"/>
    <property type="match status" value="1"/>
</dbReference>
<reference evidence="7" key="1">
    <citation type="submission" date="2020-10" db="EMBL/GenBank/DDBJ databases">
        <authorList>
            <person name="Gilroy R."/>
        </authorList>
    </citation>
    <scope>NUCLEOTIDE SEQUENCE</scope>
    <source>
        <strain evidence="7">ChiSjej1B19-3389</strain>
    </source>
</reference>
<dbReference type="Proteomes" id="UP000886787">
    <property type="component" value="Unassembled WGS sequence"/>
</dbReference>
<evidence type="ECO:0000256" key="3">
    <source>
        <dbReference type="ARBA" id="ARBA00022801"/>
    </source>
</evidence>
<dbReference type="EMBL" id="DVFW01000004">
    <property type="protein sequence ID" value="HIQ79759.1"/>
    <property type="molecule type" value="Genomic_DNA"/>
</dbReference>
<proteinExistence type="inferred from homology"/>
<organism evidence="7 8">
    <name type="scientific">Candidatus Scatavimonas merdigallinarum</name>
    <dbReference type="NCBI Taxonomy" id="2840914"/>
    <lineage>
        <taxon>Bacteria</taxon>
        <taxon>Bacillati</taxon>
        <taxon>Bacillota</taxon>
        <taxon>Clostridia</taxon>
        <taxon>Eubacteriales</taxon>
        <taxon>Oscillospiraceae</taxon>
        <taxon>Oscillospiraceae incertae sedis</taxon>
        <taxon>Candidatus Scatavimonas</taxon>
    </lineage>
</organism>
<evidence type="ECO:0000256" key="2">
    <source>
        <dbReference type="ARBA" id="ARBA00022670"/>
    </source>
</evidence>
<dbReference type="InterPro" id="IPR036852">
    <property type="entry name" value="Peptidase_S8/S53_dom_sf"/>
</dbReference>
<keyword evidence="4" id="KW-0720">Serine protease</keyword>
<dbReference type="PANTHER" id="PTHR43806">
    <property type="entry name" value="PEPTIDASE S8"/>
    <property type="match status" value="1"/>
</dbReference>
<evidence type="ECO:0000256" key="5">
    <source>
        <dbReference type="PROSITE-ProRule" id="PRU01240"/>
    </source>
</evidence>
<dbReference type="PROSITE" id="PS00138">
    <property type="entry name" value="SUBTILASE_SER"/>
    <property type="match status" value="1"/>
</dbReference>
<dbReference type="GO" id="GO:0004252">
    <property type="term" value="F:serine-type endopeptidase activity"/>
    <property type="evidence" value="ECO:0007669"/>
    <property type="project" value="InterPro"/>
</dbReference>
<evidence type="ECO:0000256" key="1">
    <source>
        <dbReference type="ARBA" id="ARBA00011073"/>
    </source>
</evidence>
<reference evidence="7" key="2">
    <citation type="journal article" date="2021" name="PeerJ">
        <title>Extensive microbial diversity within the chicken gut microbiome revealed by metagenomics and culture.</title>
        <authorList>
            <person name="Gilroy R."/>
            <person name="Ravi A."/>
            <person name="Getino M."/>
            <person name="Pursley I."/>
            <person name="Horton D.L."/>
            <person name="Alikhan N.F."/>
            <person name="Baker D."/>
            <person name="Gharbi K."/>
            <person name="Hall N."/>
            <person name="Watson M."/>
            <person name="Adriaenssens E.M."/>
            <person name="Foster-Nyarko E."/>
            <person name="Jarju S."/>
            <person name="Secka A."/>
            <person name="Antonio M."/>
            <person name="Oren A."/>
            <person name="Chaudhuri R.R."/>
            <person name="La Ragione R."/>
            <person name="Hildebrand F."/>
            <person name="Pallen M.J."/>
        </authorList>
    </citation>
    <scope>NUCLEOTIDE SEQUENCE</scope>
    <source>
        <strain evidence="7">ChiSjej1B19-3389</strain>
    </source>
</reference>
<sequence>MKREIKKGVAVLLAIVTITAILANPLYAAAASWEGALYKLDSVLLEKLETMSGSDCVDVSIWLQDIDYEEVDQETQQVLQAGVSQGKVSENVLQFAMHQQNNTSNDLPVFENTSYLATEDATASQDVQVYIETRRSVAAQAYEEQNASLYHMLFPSEEYGLLHIQGQQQPSLLYISTYAPNILLTLTKDEIYKIIRYACVQSIDYFDNDLPSVDAAQEQEIELAAASADQSYFNTTGITSMKNKGYTGANIKIGMFESGVPITTQGTSHRQVFEHMLDENNASNTRLHIRPQDVAKGSDHASLVACLLVGKTSSYTGAVPDAQLYCAASSANSVSETYEGIEWLIAQGVNVINFSWIYVNTGNNSYDVYAKWFDHLVYNHSVSIVNAAGNGTVENGTKVNQNRVGRNAMAYNIITVGNYDSYQQTVGTSTAYNTVATLAYKPDLVAPGYRLVTPLNANTGGTTGTSLSAPLVTGAVAQLCQVFSYFKTKPVALKAFLLAGAVKTQQMKEFDTDSDSSNNVDSLSGSWRMGLCRKNGAGMLNALNAYTVLYDSNYFYFPNFGASNNGYSETIQVTSTAKRLQICLNWLKKNTVSGSDHSTGTINDASRDTYLLEILDPDGETIYMSWYRYDTKEYIAFTPSRTGTYTVKIQKSGTQGQDVTVAWFQ</sequence>
<dbReference type="GO" id="GO:0006508">
    <property type="term" value="P:proteolysis"/>
    <property type="evidence" value="ECO:0007669"/>
    <property type="project" value="UniProtKB-KW"/>
</dbReference>
<comment type="caution">
    <text evidence="7">The sequence shown here is derived from an EMBL/GenBank/DDBJ whole genome shotgun (WGS) entry which is preliminary data.</text>
</comment>
<feature type="domain" description="Peptidase S8/S53" evidence="6">
    <location>
        <begin position="248"/>
        <end position="506"/>
    </location>
</feature>
<keyword evidence="2" id="KW-0645">Protease</keyword>
<dbReference type="SUPFAM" id="SSF52743">
    <property type="entry name" value="Subtilisin-like"/>
    <property type="match status" value="1"/>
</dbReference>
<comment type="similarity">
    <text evidence="1 5">Belongs to the peptidase S8 family.</text>
</comment>
<dbReference type="Gene3D" id="2.60.120.380">
    <property type="match status" value="1"/>
</dbReference>
<dbReference type="Gene3D" id="3.40.50.200">
    <property type="entry name" value="Peptidase S8/S53 domain"/>
    <property type="match status" value="1"/>
</dbReference>
<evidence type="ECO:0000259" key="6">
    <source>
        <dbReference type="Pfam" id="PF00082"/>
    </source>
</evidence>
<protein>
    <submittedName>
        <fullName evidence="7">S8 family serine peptidase</fullName>
    </submittedName>
</protein>
<dbReference type="PROSITE" id="PS51892">
    <property type="entry name" value="SUBTILASE"/>
    <property type="match status" value="1"/>
</dbReference>
<evidence type="ECO:0000256" key="4">
    <source>
        <dbReference type="ARBA" id="ARBA00022825"/>
    </source>
</evidence>
<dbReference type="InterPro" id="IPR050131">
    <property type="entry name" value="Peptidase_S8_subtilisin-like"/>
</dbReference>
<comment type="caution">
    <text evidence="5">Lacks conserved residue(s) required for the propagation of feature annotation.</text>
</comment>
<accession>A0A9D1CU57</accession>
<dbReference type="PANTHER" id="PTHR43806:SF11">
    <property type="entry name" value="CEREVISIN-RELATED"/>
    <property type="match status" value="1"/>
</dbReference>
<name>A0A9D1CU57_9FIRM</name>
<dbReference type="AlphaFoldDB" id="A0A9D1CU57"/>
<keyword evidence="3" id="KW-0378">Hydrolase</keyword>
<gene>
    <name evidence="7" type="ORF">IAD32_00550</name>
</gene>
<evidence type="ECO:0000313" key="7">
    <source>
        <dbReference type="EMBL" id="HIQ79759.1"/>
    </source>
</evidence>